<organism evidence="6 7">
    <name type="scientific">Marine Group I thaumarchaeote SCGC AAA799-N04</name>
    <dbReference type="NCBI Taxonomy" id="1502293"/>
    <lineage>
        <taxon>Archaea</taxon>
        <taxon>Nitrososphaerota</taxon>
        <taxon>Marine Group I</taxon>
    </lineage>
</organism>
<dbReference type="PROSITE" id="PS51296">
    <property type="entry name" value="RIESKE"/>
    <property type="match status" value="1"/>
</dbReference>
<keyword evidence="3" id="KW-0408">Iron</keyword>
<comment type="caution">
    <text evidence="6">The sequence shown here is derived from an EMBL/GenBank/DDBJ whole genome shotgun (WGS) entry which is preliminary data.</text>
</comment>
<dbReference type="Pfam" id="PF00355">
    <property type="entry name" value="Rieske"/>
    <property type="match status" value="1"/>
</dbReference>
<evidence type="ECO:0000313" key="7">
    <source>
        <dbReference type="Proteomes" id="UP000028059"/>
    </source>
</evidence>
<dbReference type="GO" id="GO:0051537">
    <property type="term" value="F:2 iron, 2 sulfur cluster binding"/>
    <property type="evidence" value="ECO:0007669"/>
    <property type="project" value="UniProtKB-KW"/>
</dbReference>
<keyword evidence="6" id="KW-0223">Dioxygenase</keyword>
<dbReference type="SUPFAM" id="SSF50022">
    <property type="entry name" value="ISP domain"/>
    <property type="match status" value="1"/>
</dbReference>
<dbReference type="AlphaFoldDB" id="A0A081RMF8"/>
<reference evidence="6 7" key="1">
    <citation type="submission" date="2014-06" db="EMBL/GenBank/DDBJ databases">
        <authorList>
            <person name="Ngugi D.K."/>
            <person name="Blom J."/>
            <person name="Alam I."/>
            <person name="Rashid M."/>
            <person name="Ba Alawi W."/>
            <person name="Zhang G."/>
            <person name="Hikmawan T."/>
            <person name="Guan Y."/>
            <person name="Antunes A."/>
            <person name="Siam R."/>
            <person name="ElDorry H."/>
            <person name="Bajic V."/>
            <person name="Stingl U."/>
        </authorList>
    </citation>
    <scope>NUCLEOTIDE SEQUENCE [LARGE SCALE GENOMIC DNA]</scope>
    <source>
        <strain evidence="6">SCGC AAA799-N04</strain>
    </source>
</reference>
<sequence>MIFLSEWIKACNIDQVKEGQLFGFTHDEKKILLANLKGKIHATDLICTHADADLSTGFLSDEGVRCPLHLSVFNLENGAPQNLPAETPLKVYNVKIDDSEIYVEV</sequence>
<dbReference type="PANTHER" id="PTHR21496:SF23">
    <property type="entry name" value="3-PHENYLPROPIONATE_CINNAMIC ACID DIOXYGENASE FERREDOXIN SUBUNIT"/>
    <property type="match status" value="1"/>
</dbReference>
<evidence type="ECO:0000256" key="2">
    <source>
        <dbReference type="ARBA" id="ARBA00022723"/>
    </source>
</evidence>
<name>A0A081RMF8_9ARCH</name>
<dbReference type="PATRIC" id="fig|1502293.3.peg.1142"/>
<keyword evidence="6" id="KW-0560">Oxidoreductase</keyword>
<proteinExistence type="predicted"/>
<evidence type="ECO:0000256" key="1">
    <source>
        <dbReference type="ARBA" id="ARBA00022714"/>
    </source>
</evidence>
<dbReference type="GO" id="GO:0051213">
    <property type="term" value="F:dioxygenase activity"/>
    <property type="evidence" value="ECO:0007669"/>
    <property type="project" value="UniProtKB-KW"/>
</dbReference>
<protein>
    <submittedName>
        <fullName evidence="6">Naphthalene 12-dioxygenase system ferredoxin subunit protein</fullName>
    </submittedName>
</protein>
<dbReference type="InterPro" id="IPR017941">
    <property type="entry name" value="Rieske_2Fe-2S"/>
</dbReference>
<gene>
    <name evidence="6" type="primary">ndoA</name>
    <name evidence="6" type="ORF">AAA799N04_01237</name>
</gene>
<dbReference type="InterPro" id="IPR036922">
    <property type="entry name" value="Rieske_2Fe-2S_sf"/>
</dbReference>
<keyword evidence="4" id="KW-0411">Iron-sulfur</keyword>
<keyword evidence="7" id="KW-1185">Reference proteome</keyword>
<evidence type="ECO:0000259" key="5">
    <source>
        <dbReference type="PROSITE" id="PS51296"/>
    </source>
</evidence>
<keyword evidence="1" id="KW-0001">2Fe-2S</keyword>
<dbReference type="EMBL" id="JOKN01000021">
    <property type="protein sequence ID" value="KEQ56381.1"/>
    <property type="molecule type" value="Genomic_DNA"/>
</dbReference>
<evidence type="ECO:0000313" key="6">
    <source>
        <dbReference type="EMBL" id="KEQ56381.1"/>
    </source>
</evidence>
<dbReference type="Gene3D" id="2.102.10.10">
    <property type="entry name" value="Rieske [2Fe-2S] iron-sulphur domain"/>
    <property type="match status" value="1"/>
</dbReference>
<accession>A0A081RMF8</accession>
<dbReference type="Proteomes" id="UP000028059">
    <property type="component" value="Unassembled WGS sequence"/>
</dbReference>
<evidence type="ECO:0000256" key="4">
    <source>
        <dbReference type="ARBA" id="ARBA00023014"/>
    </source>
</evidence>
<dbReference type="PANTHER" id="PTHR21496">
    <property type="entry name" value="FERREDOXIN-RELATED"/>
    <property type="match status" value="1"/>
</dbReference>
<keyword evidence="2" id="KW-0479">Metal-binding</keyword>
<dbReference type="CDD" id="cd03528">
    <property type="entry name" value="Rieske_RO_ferredoxin"/>
    <property type="match status" value="1"/>
</dbReference>
<feature type="domain" description="Rieske" evidence="5">
    <location>
        <begin position="8"/>
        <end position="103"/>
    </location>
</feature>
<dbReference type="GO" id="GO:0046872">
    <property type="term" value="F:metal ion binding"/>
    <property type="evidence" value="ECO:0007669"/>
    <property type="project" value="UniProtKB-KW"/>
</dbReference>
<evidence type="ECO:0000256" key="3">
    <source>
        <dbReference type="ARBA" id="ARBA00023004"/>
    </source>
</evidence>